<organism evidence="2">
    <name type="scientific">uncultured Solirubrobacteraceae bacterium</name>
    <dbReference type="NCBI Taxonomy" id="1162706"/>
    <lineage>
        <taxon>Bacteria</taxon>
        <taxon>Bacillati</taxon>
        <taxon>Actinomycetota</taxon>
        <taxon>Thermoleophilia</taxon>
        <taxon>Solirubrobacterales</taxon>
        <taxon>Solirubrobacteraceae</taxon>
        <taxon>environmental samples</taxon>
    </lineage>
</organism>
<evidence type="ECO:0000256" key="1">
    <source>
        <dbReference type="SAM" id="MobiDB-lite"/>
    </source>
</evidence>
<name>A0A6J4RZ82_9ACTN</name>
<dbReference type="EMBL" id="CADCVQ010000037">
    <property type="protein sequence ID" value="CAA9479033.1"/>
    <property type="molecule type" value="Genomic_DNA"/>
</dbReference>
<feature type="compositionally biased region" description="Low complexity" evidence="1">
    <location>
        <begin position="63"/>
        <end position="74"/>
    </location>
</feature>
<reference evidence="2" key="1">
    <citation type="submission" date="2020-02" db="EMBL/GenBank/DDBJ databases">
        <authorList>
            <person name="Meier V. D."/>
        </authorList>
    </citation>
    <scope>NUCLEOTIDE SEQUENCE</scope>
    <source>
        <strain evidence="2">AVDCRST_MAG67</strain>
    </source>
</reference>
<evidence type="ECO:0000313" key="2">
    <source>
        <dbReference type="EMBL" id="CAA9479033.1"/>
    </source>
</evidence>
<accession>A0A6J4RZ82</accession>
<feature type="non-terminal residue" evidence="2">
    <location>
        <position position="135"/>
    </location>
</feature>
<protein>
    <submittedName>
        <fullName evidence="2">Uncharacterized protein</fullName>
    </submittedName>
</protein>
<proteinExistence type="predicted"/>
<feature type="non-terminal residue" evidence="2">
    <location>
        <position position="1"/>
    </location>
</feature>
<dbReference type="AlphaFoldDB" id="A0A6J4RZ82"/>
<feature type="compositionally biased region" description="Basic residues" evidence="1">
    <location>
        <begin position="30"/>
        <end position="43"/>
    </location>
</feature>
<gene>
    <name evidence="2" type="ORF">AVDCRST_MAG67-747</name>
</gene>
<feature type="region of interest" description="Disordered" evidence="1">
    <location>
        <begin position="1"/>
        <end position="135"/>
    </location>
</feature>
<sequence>AGVRKQPGAGSQPVRPQGGSALRQDDRGHLLRGRRSRRDRHPRVPGVHVAARLPPHVGRGRSLPLGGQPALPQLRVERHGHLRGRGDPALRRDTRPRNGGARSRSAPAHAGEHGRSHRALRHGAGGRARPARRLL</sequence>
<feature type="compositionally biased region" description="Basic and acidic residues" evidence="1">
    <location>
        <begin position="75"/>
        <end position="96"/>
    </location>
</feature>